<evidence type="ECO:0000256" key="1">
    <source>
        <dbReference type="ARBA" id="ARBA00004532"/>
    </source>
</evidence>
<dbReference type="InterPro" id="IPR036880">
    <property type="entry name" value="Kunitz_BPTI_sf"/>
</dbReference>
<dbReference type="InParanoid" id="A7S321"/>
<evidence type="ECO:0000256" key="8">
    <source>
        <dbReference type="ARBA" id="ARBA00023331"/>
    </source>
</evidence>
<evidence type="ECO:0000256" key="7">
    <source>
        <dbReference type="ARBA" id="ARBA00023157"/>
    </source>
</evidence>
<dbReference type="GO" id="GO:0008200">
    <property type="term" value="F:ion channel inhibitor activity"/>
    <property type="evidence" value="ECO:0007669"/>
    <property type="project" value="UniProtKB-ARBA"/>
</dbReference>
<evidence type="ECO:0000313" key="11">
    <source>
        <dbReference type="Proteomes" id="UP000001593"/>
    </source>
</evidence>
<keyword evidence="7" id="KW-1015">Disulfide bond</keyword>
<dbReference type="PROSITE" id="PS00280">
    <property type="entry name" value="BPTI_KUNITZ_1"/>
    <property type="match status" value="1"/>
</dbReference>
<evidence type="ECO:0000256" key="2">
    <source>
        <dbReference type="ARBA" id="ARBA00004613"/>
    </source>
</evidence>
<dbReference type="eggNOG" id="KOG3540">
    <property type="taxonomic scope" value="Eukaryota"/>
</dbReference>
<dbReference type="PRINTS" id="PR00759">
    <property type="entry name" value="BASICPTASE"/>
</dbReference>
<dbReference type="PANTHER" id="PTHR10083">
    <property type="entry name" value="KUNITZ-TYPE PROTEASE INHIBITOR-RELATED"/>
    <property type="match status" value="1"/>
</dbReference>
<dbReference type="InterPro" id="IPR020901">
    <property type="entry name" value="Prtase_inh_Kunz-CS"/>
</dbReference>
<name>A7S321_NEMVE</name>
<dbReference type="SUPFAM" id="SSF57362">
    <property type="entry name" value="BPTI-like"/>
    <property type="match status" value="1"/>
</dbReference>
<evidence type="ECO:0000256" key="6">
    <source>
        <dbReference type="ARBA" id="ARBA00022900"/>
    </source>
</evidence>
<comment type="similarity">
    <text evidence="3">Belongs to the venom Kunitz-type family. Sea anemone type 2 potassium channel toxin subfamily.</text>
</comment>
<evidence type="ECO:0000256" key="3">
    <source>
        <dbReference type="ARBA" id="ARBA00007226"/>
    </source>
</evidence>
<reference evidence="10 11" key="1">
    <citation type="journal article" date="2007" name="Science">
        <title>Sea anemone genome reveals ancestral eumetazoan gene repertoire and genomic organization.</title>
        <authorList>
            <person name="Putnam N.H."/>
            <person name="Srivastava M."/>
            <person name="Hellsten U."/>
            <person name="Dirks B."/>
            <person name="Chapman J."/>
            <person name="Salamov A."/>
            <person name="Terry A."/>
            <person name="Shapiro H."/>
            <person name="Lindquist E."/>
            <person name="Kapitonov V.V."/>
            <person name="Jurka J."/>
            <person name="Genikhovich G."/>
            <person name="Grigoriev I.V."/>
            <person name="Lucas S.M."/>
            <person name="Steele R.E."/>
            <person name="Finnerty J.R."/>
            <person name="Technau U."/>
            <person name="Martindale M.Q."/>
            <person name="Rokhsar D.S."/>
        </authorList>
    </citation>
    <scope>NUCLEOTIDE SEQUENCE [LARGE SCALE GENOMIC DNA]</scope>
    <source>
        <strain evidence="11">CH2 X CH6</strain>
    </source>
</reference>
<organism evidence="10 11">
    <name type="scientific">Nematostella vectensis</name>
    <name type="common">Starlet sea anemone</name>
    <dbReference type="NCBI Taxonomy" id="45351"/>
    <lineage>
        <taxon>Eukaryota</taxon>
        <taxon>Metazoa</taxon>
        <taxon>Cnidaria</taxon>
        <taxon>Anthozoa</taxon>
        <taxon>Hexacorallia</taxon>
        <taxon>Actiniaria</taxon>
        <taxon>Edwardsiidae</taxon>
        <taxon>Nematostella</taxon>
    </lineage>
</organism>
<comment type="subcellular location">
    <subcellularLocation>
        <location evidence="1">Nematocyst</location>
    </subcellularLocation>
    <subcellularLocation>
        <location evidence="2">Secreted</location>
    </subcellularLocation>
</comment>
<dbReference type="Gene3D" id="4.10.410.10">
    <property type="entry name" value="Pancreatic trypsin inhibitor Kunitz domain"/>
    <property type="match status" value="1"/>
</dbReference>
<dbReference type="STRING" id="45351.A7S321"/>
<dbReference type="AlphaFoldDB" id="A7S321"/>
<sequence length="49" mass="5861">DPGPCKAYMPRFYFEIEKKECQEFIYGGCGGNENRFFTKRECQRICKLE</sequence>
<dbReference type="InterPro" id="IPR002223">
    <property type="entry name" value="Kunitz_BPTI"/>
</dbReference>
<dbReference type="CDD" id="cd00109">
    <property type="entry name" value="Kunitz-type"/>
    <property type="match status" value="1"/>
</dbReference>
<dbReference type="GO" id="GO:0042151">
    <property type="term" value="C:nematocyst"/>
    <property type="evidence" value="ECO:0007669"/>
    <property type="project" value="UniProtKB-SubCell"/>
</dbReference>
<evidence type="ECO:0000259" key="9">
    <source>
        <dbReference type="PROSITE" id="PS50279"/>
    </source>
</evidence>
<evidence type="ECO:0000256" key="4">
    <source>
        <dbReference type="ARBA" id="ARBA00022525"/>
    </source>
</evidence>
<dbReference type="HOGENOM" id="CLU_164133_4_4_1"/>
<dbReference type="Proteomes" id="UP000001593">
    <property type="component" value="Unassembled WGS sequence"/>
</dbReference>
<dbReference type="SMART" id="SM00131">
    <property type="entry name" value="KU"/>
    <property type="match status" value="1"/>
</dbReference>
<dbReference type="InterPro" id="IPR050098">
    <property type="entry name" value="TFPI/VKTCI-like"/>
</dbReference>
<keyword evidence="11" id="KW-1185">Reference proteome</keyword>
<evidence type="ECO:0000313" key="10">
    <source>
        <dbReference type="EMBL" id="EDO41921.1"/>
    </source>
</evidence>
<accession>A7S321</accession>
<keyword evidence="6" id="KW-0722">Serine protease inhibitor</keyword>
<dbReference type="GO" id="GO:0004867">
    <property type="term" value="F:serine-type endopeptidase inhibitor activity"/>
    <property type="evidence" value="ECO:0007669"/>
    <property type="project" value="UniProtKB-KW"/>
</dbReference>
<keyword evidence="4" id="KW-0964">Secreted</keyword>
<dbReference type="EMBL" id="DS469571">
    <property type="protein sequence ID" value="EDO41921.1"/>
    <property type="molecule type" value="Genomic_DNA"/>
</dbReference>
<gene>
    <name evidence="10" type="ORF">NEMVEDRAFT_v1g102518</name>
</gene>
<dbReference type="Pfam" id="PF00014">
    <property type="entry name" value="Kunitz_BPTI"/>
    <property type="match status" value="1"/>
</dbReference>
<dbReference type="PhylomeDB" id="A7S321"/>
<protein>
    <recommendedName>
        <fullName evidence="9">BPTI/Kunitz inhibitor domain-containing protein</fullName>
    </recommendedName>
</protein>
<proteinExistence type="inferred from homology"/>
<keyword evidence="8" id="KW-0166">Nematocyst</keyword>
<feature type="non-terminal residue" evidence="10">
    <location>
        <position position="1"/>
    </location>
</feature>
<dbReference type="GO" id="GO:0005576">
    <property type="term" value="C:extracellular region"/>
    <property type="evidence" value="ECO:0007669"/>
    <property type="project" value="UniProtKB-SubCell"/>
</dbReference>
<dbReference type="PROSITE" id="PS50279">
    <property type="entry name" value="BPTI_KUNITZ_2"/>
    <property type="match status" value="1"/>
</dbReference>
<evidence type="ECO:0000256" key="5">
    <source>
        <dbReference type="ARBA" id="ARBA00022690"/>
    </source>
</evidence>
<dbReference type="FunFam" id="4.10.410.10:FF:000021">
    <property type="entry name" value="Serine protease inhibitor, putative"/>
    <property type="match status" value="1"/>
</dbReference>
<keyword evidence="5" id="KW-0646">Protease inhibitor</keyword>
<feature type="domain" description="BPTI/Kunitz inhibitor" evidence="9">
    <location>
        <begin position="1"/>
        <end position="46"/>
    </location>
</feature>